<dbReference type="AlphaFoldDB" id="A0A9X1ULD6"/>
<feature type="region of interest" description="Disordered" evidence="1">
    <location>
        <begin position="51"/>
        <end position="71"/>
    </location>
</feature>
<reference evidence="2" key="1">
    <citation type="submission" date="2022-01" db="EMBL/GenBank/DDBJ databases">
        <title>Genome sequence and assembly of Parabukholderia sp. RG36.</title>
        <authorList>
            <person name="Chhetri G."/>
        </authorList>
    </citation>
    <scope>NUCLEOTIDE SEQUENCE</scope>
    <source>
        <strain evidence="2">RG36</strain>
    </source>
</reference>
<organism evidence="2 3">
    <name type="scientific">Paraburkholderia tagetis</name>
    <dbReference type="NCBI Taxonomy" id="2913261"/>
    <lineage>
        <taxon>Bacteria</taxon>
        <taxon>Pseudomonadati</taxon>
        <taxon>Pseudomonadota</taxon>
        <taxon>Betaproteobacteria</taxon>
        <taxon>Burkholderiales</taxon>
        <taxon>Burkholderiaceae</taxon>
        <taxon>Paraburkholderia</taxon>
    </lineage>
</organism>
<dbReference type="EMBL" id="JAKLJA010000037">
    <property type="protein sequence ID" value="MCG5077520.1"/>
    <property type="molecule type" value="Genomic_DNA"/>
</dbReference>
<evidence type="ECO:0000313" key="2">
    <source>
        <dbReference type="EMBL" id="MCG5077520.1"/>
    </source>
</evidence>
<evidence type="ECO:0000313" key="3">
    <source>
        <dbReference type="Proteomes" id="UP001139308"/>
    </source>
</evidence>
<dbReference type="Proteomes" id="UP001139308">
    <property type="component" value="Unassembled WGS sequence"/>
</dbReference>
<proteinExistence type="predicted"/>
<name>A0A9X1ULD6_9BURK</name>
<evidence type="ECO:0000256" key="1">
    <source>
        <dbReference type="SAM" id="MobiDB-lite"/>
    </source>
</evidence>
<sequence length="71" mass="7718">MNSLGPSITPGEADEESSVLVTILALGQRAIEAGDYRDIGDFLAQMDEENYRESGKVFTDKESESPGRARP</sequence>
<gene>
    <name evidence="2" type="ORF">L5014_29965</name>
</gene>
<accession>A0A9X1ULD6</accession>
<protein>
    <submittedName>
        <fullName evidence="2">Uncharacterized protein</fullName>
    </submittedName>
</protein>
<comment type="caution">
    <text evidence="2">The sequence shown here is derived from an EMBL/GenBank/DDBJ whole genome shotgun (WGS) entry which is preliminary data.</text>
</comment>
<keyword evidence="3" id="KW-1185">Reference proteome</keyword>